<feature type="domain" description="Histidine kinase" evidence="15">
    <location>
        <begin position="873"/>
        <end position="1096"/>
    </location>
</feature>
<dbReference type="Pfam" id="PF00072">
    <property type="entry name" value="Response_reg"/>
    <property type="match status" value="1"/>
</dbReference>
<keyword evidence="4" id="KW-0808">Transferase</keyword>
<dbReference type="Gene3D" id="3.40.50.2300">
    <property type="match status" value="1"/>
</dbReference>
<dbReference type="InterPro" id="IPR009057">
    <property type="entry name" value="Homeodomain-like_sf"/>
</dbReference>
<dbReference type="SMART" id="SM00448">
    <property type="entry name" value="REC"/>
    <property type="match status" value="1"/>
</dbReference>
<evidence type="ECO:0000256" key="6">
    <source>
        <dbReference type="ARBA" id="ARBA00022777"/>
    </source>
</evidence>
<dbReference type="PROSITE" id="PS01124">
    <property type="entry name" value="HTH_ARAC_FAMILY_2"/>
    <property type="match status" value="1"/>
</dbReference>
<dbReference type="PROSITE" id="PS50109">
    <property type="entry name" value="HIS_KIN"/>
    <property type="match status" value="1"/>
</dbReference>
<dbReference type="Gene3D" id="1.10.287.130">
    <property type="match status" value="1"/>
</dbReference>
<keyword evidence="12" id="KW-0472">Membrane</keyword>
<keyword evidence="7" id="KW-0067">ATP-binding</keyword>
<evidence type="ECO:0000313" key="18">
    <source>
        <dbReference type="Proteomes" id="UP000233535"/>
    </source>
</evidence>
<evidence type="ECO:0000256" key="2">
    <source>
        <dbReference type="ARBA" id="ARBA00012438"/>
    </source>
</evidence>
<evidence type="ECO:0000256" key="3">
    <source>
        <dbReference type="ARBA" id="ARBA00022553"/>
    </source>
</evidence>
<feature type="modified residue" description="4-aspartylphosphate" evidence="11">
    <location>
        <position position="1191"/>
    </location>
</feature>
<sequence>MRILLSFLLLFTSLFSYSQSDFDHLSTLDGLSQNDVTFIFQDSKGFMWFGTYDGLNRFDGLNFVTYKRTSPMEFPIGSNLPFGMTEDDNGNFWIATSDNGLWFFDRKKEEFHKIPNEINGKQIILGTKIGNLLLDSNGMLWLSSSKGLSVLDTKVYNKNRNEYRGAVFRTAVDKANVVHDLATIYVLKEDSKQQLWLSSAKGLFLFKLSTNLSLELNEISLNFNGYCRDIVETKNGYLISFNDAVYFLKGSLDKDKLEVKKVAPYFFANLIRTSKEFIFGGNPKGLFQFMWDDDLEQLDLIRNFQSEFYNSGSLSKNNITILYEDKSGLLWVGTNGGGLNKLDLNEKKFHHISQSNSKGSLAYNKVRAVYEDPNANLWIGTEGGGVSFLSKYETENYQNGFVNIPISTNERAQNYVYCIKGIPGKPESVLMGVGYPTKLAICTLKGKENIEFSSLSNLVKNPVFTILVGRDDLIWLGTYSDGLYKASYDVEKKELVILNHYNADSEGDGCLSSDIVRSLIEDKEGNIFIGTDQGLNLLLQNEKYKPDPYFLKAVHVCGDENSLSHNYVMAMYVDSKDRTWVGTMGGGLCLLLEQFGSTFKFKTYTSKHGLPNDAIKALEEDGDGNLWISTNKGLTRFNPETDEIRNYSVSDGLQDYEFSELASYTKVNGEMIFGGVNGLNVFNPSEIVDNPYGSEVEFTELFVLNQQILTGKKYNGRVLLESEMPSTDSIKLRYSENSFSVGFTALHYVAPEKISYKYKLDGFDTEWTVVNSADPRAKYTNIPPGEYTLIVLATNNDGVWATLPSSIFIEVVPPFWFTSFAFLLYGILFIVLMVFFRRYSIIDVTKKNQLMMEHFEQEKMEELVQMKLQFFTNISHEFRTPLTLIQSPLEKLISKGDRVDEVYRQRNYSLMIKNVGMLNRLINQLMEFRKLEKGKMPLAVSRGNVMELVNEVFDAFNEIAQSKGIRYELKNAYPSVELWFDYDKIEKVLFNLLSNAFKFTPQGGEVSIIVSEEEIEGKEWVRFDIKDNGPGIDREKLPFLFDRFYQTSSHKLSKVSGTGIGLAFAKNLINLHHGKIMVSSNPNIATVFSVYLSKGKLHFKEDDFSDQPMEQAIEKQIVVKDYQIEKREQQSLENVVFDEDKSSVLIVEDNYDVQALIKTNLEEEFNCIQAYNGKEGIDLCRKFTPDIIISDVMMPEMDGFEMCNLIKQDQEICHIPIVILTAKSADEDKLIGLTEGAVAYISKPFNIDVLVAQIKSILEARRLVRHVFNQKIEIEPKEITFTSIDEKLVERLLKVVEENISNPEFTVVQLGREVGISQSILNKKLKALLGQTANVFIRTIRLKRAAQLLKLDRLSVTDVVYEVGFNDMKYFRECFRKQFGTTPSEFIRRHREDQEDEA</sequence>
<feature type="domain" description="HTH araC/xylS-type" evidence="14">
    <location>
        <begin position="1290"/>
        <end position="1389"/>
    </location>
</feature>
<proteinExistence type="predicted"/>
<evidence type="ECO:0000256" key="7">
    <source>
        <dbReference type="ARBA" id="ARBA00022840"/>
    </source>
</evidence>
<dbReference type="SUPFAM" id="SSF46689">
    <property type="entry name" value="Homeodomain-like"/>
    <property type="match status" value="1"/>
</dbReference>
<dbReference type="PANTHER" id="PTHR43547">
    <property type="entry name" value="TWO-COMPONENT HISTIDINE KINASE"/>
    <property type="match status" value="1"/>
</dbReference>
<dbReference type="EMBL" id="MVDD01000003">
    <property type="protein sequence ID" value="PKQ64285.1"/>
    <property type="molecule type" value="Genomic_DNA"/>
</dbReference>
<dbReference type="InterPro" id="IPR003661">
    <property type="entry name" value="HisK_dim/P_dom"/>
</dbReference>
<dbReference type="InterPro" id="IPR011006">
    <property type="entry name" value="CheY-like_superfamily"/>
</dbReference>
<dbReference type="OrthoDB" id="717811at2"/>
<dbReference type="InterPro" id="IPR005467">
    <property type="entry name" value="His_kinase_dom"/>
</dbReference>
<dbReference type="Gene3D" id="1.10.10.60">
    <property type="entry name" value="Homeodomain-like"/>
    <property type="match status" value="1"/>
</dbReference>
<protein>
    <recommendedName>
        <fullName evidence="2">histidine kinase</fullName>
        <ecNumber evidence="2">2.7.13.3</ecNumber>
    </recommendedName>
</protein>
<dbReference type="SUPFAM" id="SSF52172">
    <property type="entry name" value="CheY-like"/>
    <property type="match status" value="1"/>
</dbReference>
<dbReference type="GO" id="GO:0043565">
    <property type="term" value="F:sequence-specific DNA binding"/>
    <property type="evidence" value="ECO:0007669"/>
    <property type="project" value="InterPro"/>
</dbReference>
<dbReference type="SUPFAM" id="SSF55874">
    <property type="entry name" value="ATPase domain of HSP90 chaperone/DNA topoisomerase II/histidine kinase"/>
    <property type="match status" value="1"/>
</dbReference>
<dbReference type="InterPro" id="IPR004358">
    <property type="entry name" value="Sig_transdc_His_kin-like_C"/>
</dbReference>
<dbReference type="CDD" id="cd00075">
    <property type="entry name" value="HATPase"/>
    <property type="match status" value="1"/>
</dbReference>
<dbReference type="Pfam" id="PF12833">
    <property type="entry name" value="HTH_18"/>
    <property type="match status" value="1"/>
</dbReference>
<dbReference type="EC" id="2.7.13.3" evidence="2"/>
<dbReference type="GO" id="GO:0005524">
    <property type="term" value="F:ATP binding"/>
    <property type="evidence" value="ECO:0007669"/>
    <property type="project" value="UniProtKB-KW"/>
</dbReference>
<keyword evidence="5" id="KW-0547">Nucleotide-binding</keyword>
<dbReference type="FunFam" id="1.10.287.130:FF:000045">
    <property type="entry name" value="Two-component system sensor histidine kinase/response regulator"/>
    <property type="match status" value="1"/>
</dbReference>
<evidence type="ECO:0000259" key="16">
    <source>
        <dbReference type="PROSITE" id="PS50110"/>
    </source>
</evidence>
<keyword evidence="12" id="KW-1133">Transmembrane helix</keyword>
<dbReference type="InterPro" id="IPR011110">
    <property type="entry name" value="Reg_prop"/>
</dbReference>
<dbReference type="Pfam" id="PF00512">
    <property type="entry name" value="HisKA"/>
    <property type="match status" value="1"/>
</dbReference>
<evidence type="ECO:0000256" key="8">
    <source>
        <dbReference type="ARBA" id="ARBA00023012"/>
    </source>
</evidence>
<dbReference type="InterPro" id="IPR015943">
    <property type="entry name" value="WD40/YVTN_repeat-like_dom_sf"/>
</dbReference>
<feature type="signal peptide" evidence="13">
    <location>
        <begin position="1"/>
        <end position="18"/>
    </location>
</feature>
<dbReference type="InterPro" id="IPR036890">
    <property type="entry name" value="HATPase_C_sf"/>
</dbReference>
<keyword evidence="10" id="KW-0804">Transcription</keyword>
<dbReference type="Gene3D" id="2.60.40.10">
    <property type="entry name" value="Immunoglobulins"/>
    <property type="match status" value="1"/>
</dbReference>
<reference evidence="17 18" key="1">
    <citation type="journal article" date="2017" name="Front. Microbiol.">
        <title>Labilibaculum manganireducens gen. nov., sp. nov. and Labilibaculum filiforme sp. nov., Novel Bacteroidetes Isolated from Subsurface Sediments of the Baltic Sea.</title>
        <authorList>
            <person name="Vandieken V."/>
            <person name="Marshall I.P."/>
            <person name="Niemann H."/>
            <person name="Engelen B."/>
            <person name="Cypionka H."/>
        </authorList>
    </citation>
    <scope>NUCLEOTIDE SEQUENCE [LARGE SCALE GENOMIC DNA]</scope>
    <source>
        <strain evidence="17 18">59.16B</strain>
    </source>
</reference>
<dbReference type="GO" id="GO:0000155">
    <property type="term" value="F:phosphorelay sensor kinase activity"/>
    <property type="evidence" value="ECO:0007669"/>
    <property type="project" value="InterPro"/>
</dbReference>
<comment type="catalytic activity">
    <reaction evidence="1">
        <text>ATP + protein L-histidine = ADP + protein N-phospho-L-histidine.</text>
        <dbReference type="EC" id="2.7.13.3"/>
    </reaction>
</comment>
<dbReference type="Gene3D" id="2.130.10.10">
    <property type="entry name" value="YVTN repeat-like/Quinoprotein amine dehydrogenase"/>
    <property type="match status" value="4"/>
</dbReference>
<dbReference type="InterPro" id="IPR036097">
    <property type="entry name" value="HisK_dim/P_sf"/>
</dbReference>
<keyword evidence="12" id="KW-0812">Transmembrane</keyword>
<evidence type="ECO:0000256" key="12">
    <source>
        <dbReference type="SAM" id="Phobius"/>
    </source>
</evidence>
<dbReference type="PANTHER" id="PTHR43547:SF2">
    <property type="entry name" value="HYBRID SIGNAL TRANSDUCTION HISTIDINE KINASE C"/>
    <property type="match status" value="1"/>
</dbReference>
<evidence type="ECO:0000256" key="4">
    <source>
        <dbReference type="ARBA" id="ARBA00022679"/>
    </source>
</evidence>
<dbReference type="PRINTS" id="PR00344">
    <property type="entry name" value="BCTRLSENSOR"/>
</dbReference>
<evidence type="ECO:0000256" key="13">
    <source>
        <dbReference type="SAM" id="SignalP"/>
    </source>
</evidence>
<evidence type="ECO:0000256" key="1">
    <source>
        <dbReference type="ARBA" id="ARBA00000085"/>
    </source>
</evidence>
<evidence type="ECO:0000256" key="9">
    <source>
        <dbReference type="ARBA" id="ARBA00023015"/>
    </source>
</evidence>
<evidence type="ECO:0000256" key="5">
    <source>
        <dbReference type="ARBA" id="ARBA00022741"/>
    </source>
</evidence>
<dbReference type="InterPro" id="IPR018060">
    <property type="entry name" value="HTH_AraC"/>
</dbReference>
<dbReference type="Pfam" id="PF07494">
    <property type="entry name" value="Reg_prop"/>
    <property type="match status" value="5"/>
</dbReference>
<dbReference type="SMART" id="SM00388">
    <property type="entry name" value="HisKA"/>
    <property type="match status" value="1"/>
</dbReference>
<dbReference type="SMART" id="SM00342">
    <property type="entry name" value="HTH_ARAC"/>
    <property type="match status" value="1"/>
</dbReference>
<dbReference type="CDD" id="cd17574">
    <property type="entry name" value="REC_OmpR"/>
    <property type="match status" value="1"/>
</dbReference>
<feature type="domain" description="Response regulatory" evidence="16">
    <location>
        <begin position="1143"/>
        <end position="1258"/>
    </location>
</feature>
<accession>A0A2N3I1V1</accession>
<dbReference type="GO" id="GO:0003700">
    <property type="term" value="F:DNA-binding transcription factor activity"/>
    <property type="evidence" value="ECO:0007669"/>
    <property type="project" value="InterPro"/>
</dbReference>
<keyword evidence="6" id="KW-0418">Kinase</keyword>
<dbReference type="FunFam" id="3.30.565.10:FF:000037">
    <property type="entry name" value="Hybrid sensor histidine kinase/response regulator"/>
    <property type="match status" value="1"/>
</dbReference>
<dbReference type="SMART" id="SM00387">
    <property type="entry name" value="HATPase_c"/>
    <property type="match status" value="1"/>
</dbReference>
<dbReference type="PROSITE" id="PS50110">
    <property type="entry name" value="RESPONSE_REGULATORY"/>
    <property type="match status" value="1"/>
</dbReference>
<evidence type="ECO:0000256" key="11">
    <source>
        <dbReference type="PROSITE-ProRule" id="PRU00169"/>
    </source>
</evidence>
<dbReference type="CDD" id="cd00146">
    <property type="entry name" value="PKD"/>
    <property type="match status" value="1"/>
</dbReference>
<gene>
    <name evidence="17" type="ORF">BZG02_05560</name>
</gene>
<keyword evidence="8" id="KW-0902">Two-component regulatory system</keyword>
<keyword evidence="13" id="KW-0732">Signal</keyword>
<dbReference type="RefSeq" id="WP_101260426.1">
    <property type="nucleotide sequence ID" value="NZ_MVDD01000003.1"/>
</dbReference>
<feature type="transmembrane region" description="Helical" evidence="12">
    <location>
        <begin position="815"/>
        <end position="836"/>
    </location>
</feature>
<feature type="chain" id="PRO_5014619516" description="histidine kinase" evidence="13">
    <location>
        <begin position="19"/>
        <end position="1398"/>
    </location>
</feature>
<keyword evidence="9" id="KW-0805">Transcription regulation</keyword>
<name>A0A2N3I1V1_9BACT</name>
<keyword evidence="3 11" id="KW-0597">Phosphoprotein</keyword>
<dbReference type="InterPro" id="IPR013783">
    <property type="entry name" value="Ig-like_fold"/>
</dbReference>
<dbReference type="InterPro" id="IPR003594">
    <property type="entry name" value="HATPase_dom"/>
</dbReference>
<evidence type="ECO:0000313" key="17">
    <source>
        <dbReference type="EMBL" id="PKQ64285.1"/>
    </source>
</evidence>
<evidence type="ECO:0000256" key="10">
    <source>
        <dbReference type="ARBA" id="ARBA00023163"/>
    </source>
</evidence>
<dbReference type="Gene3D" id="3.30.565.10">
    <property type="entry name" value="Histidine kinase-like ATPase, C-terminal domain"/>
    <property type="match status" value="1"/>
</dbReference>
<dbReference type="Proteomes" id="UP000233535">
    <property type="component" value="Unassembled WGS sequence"/>
</dbReference>
<dbReference type="Pfam" id="PF02518">
    <property type="entry name" value="HATPase_c"/>
    <property type="match status" value="1"/>
</dbReference>
<dbReference type="SUPFAM" id="SSF63829">
    <property type="entry name" value="Calcium-dependent phosphotriesterase"/>
    <property type="match status" value="3"/>
</dbReference>
<evidence type="ECO:0000259" key="14">
    <source>
        <dbReference type="PROSITE" id="PS01124"/>
    </source>
</evidence>
<organism evidence="17 18">
    <name type="scientific">Labilibaculum filiforme</name>
    <dbReference type="NCBI Taxonomy" id="1940526"/>
    <lineage>
        <taxon>Bacteria</taxon>
        <taxon>Pseudomonadati</taxon>
        <taxon>Bacteroidota</taxon>
        <taxon>Bacteroidia</taxon>
        <taxon>Marinilabiliales</taxon>
        <taxon>Marinifilaceae</taxon>
        <taxon>Labilibaculum</taxon>
    </lineage>
</organism>
<dbReference type="Pfam" id="PF07495">
    <property type="entry name" value="Y_Y_Y"/>
    <property type="match status" value="1"/>
</dbReference>
<dbReference type="SUPFAM" id="SSF47384">
    <property type="entry name" value="Homodimeric domain of signal transducing histidine kinase"/>
    <property type="match status" value="1"/>
</dbReference>
<dbReference type="CDD" id="cd00082">
    <property type="entry name" value="HisKA"/>
    <property type="match status" value="1"/>
</dbReference>
<comment type="caution">
    <text evidence="17">The sequence shown here is derived from an EMBL/GenBank/DDBJ whole genome shotgun (WGS) entry which is preliminary data.</text>
</comment>
<dbReference type="InterPro" id="IPR011123">
    <property type="entry name" value="Y_Y_Y"/>
</dbReference>
<evidence type="ECO:0000259" key="15">
    <source>
        <dbReference type="PROSITE" id="PS50109"/>
    </source>
</evidence>
<keyword evidence="18" id="KW-1185">Reference proteome</keyword>
<dbReference type="InterPro" id="IPR001789">
    <property type="entry name" value="Sig_transdc_resp-reg_receiver"/>
</dbReference>